<accession>A0A1G6EJN4</accession>
<evidence type="ECO:0000313" key="2">
    <source>
        <dbReference type="EMBL" id="SDB57584.1"/>
    </source>
</evidence>
<feature type="region of interest" description="Disordered" evidence="1">
    <location>
        <begin position="45"/>
        <end position="83"/>
    </location>
</feature>
<dbReference type="Proteomes" id="UP000199071">
    <property type="component" value="Unassembled WGS sequence"/>
</dbReference>
<gene>
    <name evidence="2" type="ORF">SAMN02982931_04585</name>
</gene>
<sequence length="83" mass="9289">MPRYAITEKAGPFVAARRNTGVGMVLELTGKQAEHELRLGTLVAIDAPTPSETELREQDPVSETGEPQRPLDHDDEKPRRQKR</sequence>
<name>A0A1G6EJN4_9HYPH</name>
<reference evidence="2 3" key="1">
    <citation type="submission" date="2016-10" db="EMBL/GenBank/DDBJ databases">
        <authorList>
            <person name="de Groot N.N."/>
        </authorList>
    </citation>
    <scope>NUCLEOTIDE SEQUENCE [LARGE SCALE GENOMIC DNA]</scope>
    <source>
        <strain evidence="2 3">ATCC 35022</strain>
    </source>
</reference>
<evidence type="ECO:0000256" key="1">
    <source>
        <dbReference type="SAM" id="MobiDB-lite"/>
    </source>
</evidence>
<dbReference type="STRING" id="665467.SAMN02982931_04585"/>
<dbReference type="AlphaFoldDB" id="A0A1G6EJN4"/>
<organism evidence="2 3">
    <name type="scientific">Bauldia litoralis</name>
    <dbReference type="NCBI Taxonomy" id="665467"/>
    <lineage>
        <taxon>Bacteria</taxon>
        <taxon>Pseudomonadati</taxon>
        <taxon>Pseudomonadota</taxon>
        <taxon>Alphaproteobacteria</taxon>
        <taxon>Hyphomicrobiales</taxon>
        <taxon>Kaistiaceae</taxon>
        <taxon>Bauldia</taxon>
    </lineage>
</organism>
<protein>
    <submittedName>
        <fullName evidence="2">Uncharacterized protein</fullName>
    </submittedName>
</protein>
<dbReference type="RefSeq" id="WP_090880832.1">
    <property type="nucleotide sequence ID" value="NZ_FMXQ01000013.1"/>
</dbReference>
<evidence type="ECO:0000313" key="3">
    <source>
        <dbReference type="Proteomes" id="UP000199071"/>
    </source>
</evidence>
<dbReference type="OrthoDB" id="8457046at2"/>
<keyword evidence="3" id="KW-1185">Reference proteome</keyword>
<feature type="compositionally biased region" description="Basic and acidic residues" evidence="1">
    <location>
        <begin position="69"/>
        <end position="83"/>
    </location>
</feature>
<proteinExistence type="predicted"/>
<dbReference type="EMBL" id="FMXQ01000013">
    <property type="protein sequence ID" value="SDB57584.1"/>
    <property type="molecule type" value="Genomic_DNA"/>
</dbReference>